<name>A0A9P7TT81_9HYPO</name>
<organism evidence="2 3">
    <name type="scientific">Claviceps humidiphila</name>
    <dbReference type="NCBI Taxonomy" id="1294629"/>
    <lineage>
        <taxon>Eukaryota</taxon>
        <taxon>Fungi</taxon>
        <taxon>Dikarya</taxon>
        <taxon>Ascomycota</taxon>
        <taxon>Pezizomycotina</taxon>
        <taxon>Sordariomycetes</taxon>
        <taxon>Hypocreomycetidae</taxon>
        <taxon>Hypocreales</taxon>
        <taxon>Clavicipitaceae</taxon>
        <taxon>Claviceps</taxon>
    </lineage>
</organism>
<proteinExistence type="predicted"/>
<evidence type="ECO:0000313" key="2">
    <source>
        <dbReference type="EMBL" id="KAG6120561.1"/>
    </source>
</evidence>
<feature type="compositionally biased region" description="Low complexity" evidence="1">
    <location>
        <begin position="31"/>
        <end position="54"/>
    </location>
</feature>
<evidence type="ECO:0000313" key="3">
    <source>
        <dbReference type="Proteomes" id="UP000732380"/>
    </source>
</evidence>
<accession>A0A9P7TT81</accession>
<protein>
    <submittedName>
        <fullName evidence="2">Uncharacterized protein</fullName>
    </submittedName>
</protein>
<dbReference type="AlphaFoldDB" id="A0A9P7TT81"/>
<keyword evidence="3" id="KW-1185">Reference proteome</keyword>
<dbReference type="Proteomes" id="UP000732380">
    <property type="component" value="Unassembled WGS sequence"/>
</dbReference>
<evidence type="ECO:0000256" key="1">
    <source>
        <dbReference type="SAM" id="MobiDB-lite"/>
    </source>
</evidence>
<gene>
    <name evidence="2" type="ORF">E4U13_006276</name>
</gene>
<dbReference type="EMBL" id="SRQM01000054">
    <property type="protein sequence ID" value="KAG6120561.1"/>
    <property type="molecule type" value="Genomic_DNA"/>
</dbReference>
<reference evidence="2 3" key="1">
    <citation type="journal article" date="2020" name="bioRxiv">
        <title>Whole genome comparisons of ergot fungi reveals the divergence and evolution of species within the genus Claviceps are the result of varying mechanisms driving genome evolution and host range expansion.</title>
        <authorList>
            <person name="Wyka S.A."/>
            <person name="Mondo S.J."/>
            <person name="Liu M."/>
            <person name="Dettman J."/>
            <person name="Nalam V."/>
            <person name="Broders K.D."/>
        </authorList>
    </citation>
    <scope>NUCLEOTIDE SEQUENCE [LARGE SCALE GENOMIC DNA]</scope>
    <source>
        <strain evidence="2 3">LM576</strain>
    </source>
</reference>
<feature type="region of interest" description="Disordered" evidence="1">
    <location>
        <begin position="1"/>
        <end position="62"/>
    </location>
</feature>
<feature type="compositionally biased region" description="Polar residues" evidence="1">
    <location>
        <begin position="19"/>
        <end position="30"/>
    </location>
</feature>
<comment type="caution">
    <text evidence="2">The sequence shown here is derived from an EMBL/GenBank/DDBJ whole genome shotgun (WGS) entry which is preliminary data.</text>
</comment>
<feature type="compositionally biased region" description="Low complexity" evidence="1">
    <location>
        <begin position="1"/>
        <end position="18"/>
    </location>
</feature>
<sequence>MAREMSAAEEAAAEDSAALNSTLHSPPTSQSPKTLQSSTLPSSTLNSSPTLQSSGPESTTKRVTASIGLVISGLEKRAASRQLLHFKADRMELMYESEALGDSDEFIIPKGEGGGLNSTGHDEGVDLSCLGRDDDPDDFSRIDQLDISFLSKLCSNPSKN</sequence>